<sequence length="599" mass="65721">MFISNSKRYRMKKWPLLSLLFLTSFFVHAEPLPAAEVFKVNVKKIDPNTFAIQWDILPKYFLYSDRIQLNSDNDDIAQLGTLRFPTPLTKTDKQGRTFKVYRNQLTLPVGVLGITPGETIVNLRFQGCADDGFCYPPEVKQIKLTIDDKLALSQVDLETLKAPEETTLEKPEKSEQDIADIFANHNWIMILLIFYGFGLLLSFTPCILPMVPVLSGIIVGHGKTATTKKAFFLSLSYVLSMSVTYAVVGAVVALLGANLQISMQSPWAISLFSLIFVLLALSMFGFYEFKLPDAWQSKIVGSSREQRGGHYLGAAIMGCLSTLILSPCVTAPLIGVLTYIAQTGNVLLGSVTLFTLSLGMGTPLLLIGTSAGKWLPESGSWMNAVKAFFGILLLAVAIYLMARILPAGLVMGLWACLLIFSGIYSGALTKANTNQEKLCQGIGIILLTYGLLILIGASMGSSNPLQPLANLQAAPTATNAFESARAQSVKSVELAIKQAFGKPVMLDFYADWCASCKVMENTTFKDPRVQKALSHFIVIKVDVTANNQNDRALMQHFRVVAPPTFIFFNAQGVQLNNLKKVGEFNADEFMQTIKNIDAN</sequence>
<evidence type="ECO:0000256" key="6">
    <source>
        <dbReference type="ARBA" id="ARBA00023136"/>
    </source>
</evidence>
<dbReference type="NCBIfam" id="NF001419">
    <property type="entry name" value="PRK00293.1"/>
    <property type="match status" value="1"/>
</dbReference>
<dbReference type="SUPFAM" id="SSF74863">
    <property type="entry name" value="Thiol:disulfide interchange protein DsbD, N-terminal domain (DsbD-alpha)"/>
    <property type="match status" value="1"/>
</dbReference>
<dbReference type="InterPro" id="IPR017937">
    <property type="entry name" value="Thioredoxin_CS"/>
</dbReference>
<dbReference type="PROSITE" id="PS00194">
    <property type="entry name" value="THIOREDOXIN_1"/>
    <property type="match status" value="1"/>
</dbReference>
<feature type="transmembrane region" description="Helical" evidence="8">
    <location>
        <begin position="267"/>
        <end position="289"/>
    </location>
</feature>
<evidence type="ECO:0000256" key="8">
    <source>
        <dbReference type="SAM" id="Phobius"/>
    </source>
</evidence>
<dbReference type="AlphaFoldDB" id="A0AAX2IUH4"/>
<feature type="domain" description="Thioredoxin" evidence="10">
    <location>
        <begin position="468"/>
        <end position="598"/>
    </location>
</feature>
<evidence type="ECO:0000256" key="5">
    <source>
        <dbReference type="ARBA" id="ARBA00022989"/>
    </source>
</evidence>
<proteinExistence type="predicted"/>
<feature type="signal peptide" evidence="9">
    <location>
        <begin position="1"/>
        <end position="29"/>
    </location>
</feature>
<feature type="transmembrane region" description="Helical" evidence="8">
    <location>
        <begin position="387"/>
        <end position="405"/>
    </location>
</feature>
<feature type="transmembrane region" description="Helical" evidence="8">
    <location>
        <begin position="346"/>
        <end position="367"/>
    </location>
</feature>
<keyword evidence="2" id="KW-1003">Cell membrane</keyword>
<evidence type="ECO:0000313" key="12">
    <source>
        <dbReference type="Proteomes" id="UP000249566"/>
    </source>
</evidence>
<feature type="transmembrane region" description="Helical" evidence="8">
    <location>
        <begin position="231"/>
        <end position="255"/>
    </location>
</feature>
<dbReference type="InterPro" id="IPR013766">
    <property type="entry name" value="Thioredoxin_domain"/>
</dbReference>
<evidence type="ECO:0000256" key="9">
    <source>
        <dbReference type="SAM" id="SignalP"/>
    </source>
</evidence>
<keyword evidence="11" id="KW-0560">Oxidoreductase</keyword>
<keyword evidence="4" id="KW-0201">Cytochrome c-type biogenesis</keyword>
<dbReference type="Proteomes" id="UP000249566">
    <property type="component" value="Chromosome 1"/>
</dbReference>
<dbReference type="InterPro" id="IPR028250">
    <property type="entry name" value="DsbDN"/>
</dbReference>
<keyword evidence="9" id="KW-0732">Signal</keyword>
<dbReference type="SUPFAM" id="SSF52833">
    <property type="entry name" value="Thioredoxin-like"/>
    <property type="match status" value="1"/>
</dbReference>
<dbReference type="EC" id="1.8.1.8" evidence="11"/>
<keyword evidence="3 8" id="KW-0812">Transmembrane</keyword>
<feature type="chain" id="PRO_5043993521" evidence="9">
    <location>
        <begin position="30"/>
        <end position="599"/>
    </location>
</feature>
<dbReference type="InterPro" id="IPR003834">
    <property type="entry name" value="Cyt_c_assmbl_TM_dom"/>
</dbReference>
<comment type="subcellular location">
    <subcellularLocation>
        <location evidence="1">Cell membrane</location>
        <topology evidence="1">Multi-pass membrane protein</topology>
    </subcellularLocation>
</comment>
<feature type="transmembrane region" description="Helical" evidence="8">
    <location>
        <begin position="310"/>
        <end position="340"/>
    </location>
</feature>
<dbReference type="EMBL" id="LS483412">
    <property type="protein sequence ID" value="SQG89526.1"/>
    <property type="molecule type" value="Genomic_DNA"/>
</dbReference>
<dbReference type="Pfam" id="PF13899">
    <property type="entry name" value="Thioredoxin_7"/>
    <property type="match status" value="1"/>
</dbReference>
<accession>A0AAX2IUH4</accession>
<dbReference type="PROSITE" id="PS51352">
    <property type="entry name" value="THIOREDOXIN_2"/>
    <property type="match status" value="1"/>
</dbReference>
<keyword evidence="6 8" id="KW-0472">Membrane</keyword>
<feature type="transmembrane region" description="Helical" evidence="8">
    <location>
        <begin position="187"/>
        <end position="219"/>
    </location>
</feature>
<evidence type="ECO:0000256" key="1">
    <source>
        <dbReference type="ARBA" id="ARBA00004651"/>
    </source>
</evidence>
<dbReference type="InterPro" id="IPR036929">
    <property type="entry name" value="DsbDN_sf"/>
</dbReference>
<evidence type="ECO:0000259" key="10">
    <source>
        <dbReference type="PROSITE" id="PS51352"/>
    </source>
</evidence>
<dbReference type="GO" id="GO:0017004">
    <property type="term" value="P:cytochrome complex assembly"/>
    <property type="evidence" value="ECO:0007669"/>
    <property type="project" value="UniProtKB-KW"/>
</dbReference>
<dbReference type="CDD" id="cd02953">
    <property type="entry name" value="DsbDgamma"/>
    <property type="match status" value="1"/>
</dbReference>
<dbReference type="InterPro" id="IPR036249">
    <property type="entry name" value="Thioredoxin-like_sf"/>
</dbReference>
<feature type="transmembrane region" description="Helical" evidence="8">
    <location>
        <begin position="411"/>
        <end position="429"/>
    </location>
</feature>
<feature type="transmembrane region" description="Helical" evidence="8">
    <location>
        <begin position="441"/>
        <end position="460"/>
    </location>
</feature>
<evidence type="ECO:0000256" key="3">
    <source>
        <dbReference type="ARBA" id="ARBA00022692"/>
    </source>
</evidence>
<evidence type="ECO:0000256" key="4">
    <source>
        <dbReference type="ARBA" id="ARBA00022748"/>
    </source>
</evidence>
<dbReference type="GO" id="GO:0047134">
    <property type="term" value="F:protein-disulfide reductase [NAD(P)H] activity"/>
    <property type="evidence" value="ECO:0007669"/>
    <property type="project" value="UniProtKB-EC"/>
</dbReference>
<dbReference type="PANTHER" id="PTHR32234:SF0">
    <property type="entry name" value="THIOL:DISULFIDE INTERCHANGE PROTEIN DSBD"/>
    <property type="match status" value="1"/>
</dbReference>
<dbReference type="Gene3D" id="3.40.30.10">
    <property type="entry name" value="Glutaredoxin"/>
    <property type="match status" value="1"/>
</dbReference>
<organism evidence="11 12">
    <name type="scientific">Legionella pneumophila subsp. pascullei</name>
    <dbReference type="NCBI Taxonomy" id="91890"/>
    <lineage>
        <taxon>Bacteria</taxon>
        <taxon>Pseudomonadati</taxon>
        <taxon>Pseudomonadota</taxon>
        <taxon>Gammaproteobacteria</taxon>
        <taxon>Legionellales</taxon>
        <taxon>Legionellaceae</taxon>
        <taxon>Legionella</taxon>
    </lineage>
</organism>
<dbReference type="PANTHER" id="PTHR32234">
    <property type="entry name" value="THIOL:DISULFIDE INTERCHANGE PROTEIN DSBD"/>
    <property type="match status" value="1"/>
</dbReference>
<protein>
    <submittedName>
        <fullName evidence="11">Thiol:disulfide interchange protein DsbD</fullName>
        <ecNumber evidence="11">1.8.1.8</ecNumber>
    </submittedName>
</protein>
<keyword evidence="7" id="KW-0676">Redox-active center</keyword>
<dbReference type="Gene3D" id="2.60.40.1250">
    <property type="entry name" value="Thiol:disulfide interchange protein DsbD, N-terminal domain"/>
    <property type="match status" value="1"/>
</dbReference>
<evidence type="ECO:0000256" key="7">
    <source>
        <dbReference type="ARBA" id="ARBA00023284"/>
    </source>
</evidence>
<gene>
    <name evidence="11" type="primary">dsbD_1</name>
    <name evidence="11" type="ORF">NCTC12272_00709</name>
</gene>
<dbReference type="GO" id="GO:0045454">
    <property type="term" value="P:cell redox homeostasis"/>
    <property type="evidence" value="ECO:0007669"/>
    <property type="project" value="TreeGrafter"/>
</dbReference>
<evidence type="ECO:0000256" key="2">
    <source>
        <dbReference type="ARBA" id="ARBA00022475"/>
    </source>
</evidence>
<dbReference type="InterPro" id="IPR035671">
    <property type="entry name" value="DsbD_gamma"/>
</dbReference>
<dbReference type="GO" id="GO:0005886">
    <property type="term" value="C:plasma membrane"/>
    <property type="evidence" value="ECO:0007669"/>
    <property type="project" value="UniProtKB-SubCell"/>
</dbReference>
<keyword evidence="5 8" id="KW-1133">Transmembrane helix</keyword>
<name>A0AAX2IUH4_LEGPN</name>
<dbReference type="Pfam" id="PF02683">
    <property type="entry name" value="DsbD_TM"/>
    <property type="match status" value="1"/>
</dbReference>
<reference evidence="11 12" key="1">
    <citation type="submission" date="2018-06" db="EMBL/GenBank/DDBJ databases">
        <authorList>
            <consortium name="Pathogen Informatics"/>
            <person name="Doyle S."/>
        </authorList>
    </citation>
    <scope>NUCLEOTIDE SEQUENCE [LARGE SCALE GENOMIC DNA]</scope>
    <source>
        <strain evidence="11 12">NCTC12272</strain>
    </source>
</reference>
<dbReference type="Pfam" id="PF11412">
    <property type="entry name" value="DsbD_N"/>
    <property type="match status" value="1"/>
</dbReference>
<evidence type="ECO:0000313" key="11">
    <source>
        <dbReference type="EMBL" id="SQG89526.1"/>
    </source>
</evidence>